<proteinExistence type="predicted"/>
<comment type="caution">
    <text evidence="2">The sequence shown here is derived from an EMBL/GenBank/DDBJ whole genome shotgun (WGS) entry which is preliminary data.</text>
</comment>
<dbReference type="VEuPathDB" id="GiardiaDB:QR46_0941"/>
<name>A0A132NYC5_GIAIN</name>
<evidence type="ECO:0000313" key="2">
    <source>
        <dbReference type="EMBL" id="KWX15053.1"/>
    </source>
</evidence>
<dbReference type="EMBL" id="JXTI01000016">
    <property type="protein sequence ID" value="KWX15053.1"/>
    <property type="molecule type" value="Genomic_DNA"/>
</dbReference>
<dbReference type="Proteomes" id="UP000070089">
    <property type="component" value="Unassembled WGS sequence"/>
</dbReference>
<gene>
    <name evidence="2" type="ORF">QR46_0941</name>
</gene>
<evidence type="ECO:0000313" key="3">
    <source>
        <dbReference type="Proteomes" id="UP000070089"/>
    </source>
</evidence>
<feature type="chain" id="PRO_5007800165" evidence="1">
    <location>
        <begin position="17"/>
        <end position="112"/>
    </location>
</feature>
<reference evidence="2 3" key="1">
    <citation type="journal article" date="2015" name="Mol. Biochem. Parasitol.">
        <title>Identification of polymorphic genes for use in assemblage B genotyping assays through comparative genomics of multiple assemblage B Giardia duodenalis isolates.</title>
        <authorList>
            <person name="Wielinga C."/>
            <person name="Thompson R.C."/>
            <person name="Monis P."/>
            <person name="Ryan U."/>
        </authorList>
    </citation>
    <scope>NUCLEOTIDE SEQUENCE [LARGE SCALE GENOMIC DNA]</scope>
    <source>
        <strain evidence="2 3">BAH15c1</strain>
    </source>
</reference>
<dbReference type="AlphaFoldDB" id="A0A132NYC5"/>
<keyword evidence="1" id="KW-0732">Signal</keyword>
<protein>
    <submittedName>
        <fullName evidence="2">Uncharacterized protein</fullName>
    </submittedName>
</protein>
<sequence length="112" mass="12777">MAFLWLWQAFWPRAGGSPRLRTFSRGSTRFQGMHESPIKLIEPGSDRMYRILRPRSTPKPPQIQQIRSIQSVDPCRPAPLGLHQPPTGLCVAYKPAAPPDTDYGLEKLLRRK</sequence>
<organism evidence="2 3">
    <name type="scientific">Giardia duodenalis assemblage B</name>
    <dbReference type="NCBI Taxonomy" id="1394984"/>
    <lineage>
        <taxon>Eukaryota</taxon>
        <taxon>Metamonada</taxon>
        <taxon>Diplomonadida</taxon>
        <taxon>Hexamitidae</taxon>
        <taxon>Giardiinae</taxon>
        <taxon>Giardia</taxon>
    </lineage>
</organism>
<feature type="signal peptide" evidence="1">
    <location>
        <begin position="1"/>
        <end position="16"/>
    </location>
</feature>
<accession>A0A132NYC5</accession>
<evidence type="ECO:0000256" key="1">
    <source>
        <dbReference type="SAM" id="SignalP"/>
    </source>
</evidence>